<dbReference type="Gene3D" id="2.40.160.20">
    <property type="match status" value="1"/>
</dbReference>
<dbReference type="InterPro" id="IPR011250">
    <property type="entry name" value="OMP/PagP_B-barrel"/>
</dbReference>
<protein>
    <submittedName>
        <fullName evidence="3">OmpW family protein</fullName>
    </submittedName>
</protein>
<dbReference type="Pfam" id="PF03922">
    <property type="entry name" value="OmpW"/>
    <property type="match status" value="1"/>
</dbReference>
<feature type="signal peptide" evidence="2">
    <location>
        <begin position="1"/>
        <end position="26"/>
    </location>
</feature>
<keyword evidence="4" id="KW-1185">Reference proteome</keyword>
<dbReference type="PANTHER" id="PTHR36920">
    <property type="match status" value="1"/>
</dbReference>
<evidence type="ECO:0000256" key="2">
    <source>
        <dbReference type="SAM" id="SignalP"/>
    </source>
</evidence>
<feature type="chain" id="PRO_5045263206" evidence="2">
    <location>
        <begin position="27"/>
        <end position="248"/>
    </location>
</feature>
<dbReference type="InterPro" id="IPR005618">
    <property type="entry name" value="OMPW"/>
</dbReference>
<accession>A0ABW8Z8F4</accession>
<dbReference type="RefSeq" id="WP_408168378.1">
    <property type="nucleotide sequence ID" value="NZ_JAQQFR010000008.1"/>
</dbReference>
<dbReference type="SUPFAM" id="SSF56925">
    <property type="entry name" value="OMPA-like"/>
    <property type="match status" value="1"/>
</dbReference>
<evidence type="ECO:0000313" key="3">
    <source>
        <dbReference type="EMBL" id="MFL9879372.1"/>
    </source>
</evidence>
<comment type="caution">
    <text evidence="3">The sequence shown here is derived from an EMBL/GenBank/DDBJ whole genome shotgun (WGS) entry which is preliminary data.</text>
</comment>
<gene>
    <name evidence="3" type="ORF">PQR63_13320</name>
</gene>
<evidence type="ECO:0000256" key="1">
    <source>
        <dbReference type="ARBA" id="ARBA00004442"/>
    </source>
</evidence>
<evidence type="ECO:0000313" key="4">
    <source>
        <dbReference type="Proteomes" id="UP001629214"/>
    </source>
</evidence>
<comment type="subcellular location">
    <subcellularLocation>
        <location evidence="1">Cell outer membrane</location>
    </subcellularLocation>
</comment>
<sequence>MKQQFSLLPKIAALSIAAAFAAPAMAQTAGSNIVNLGWFHLAPQDSSEGIRGVGGLVNGSNSPNAHSSVSNADTVGVAFTHFFTDNIALTTDLGLPPKFKLTGTGTLSSFGEIGSAKQWSPAIVAKYFFGDATDKFRPFVGAGVTYVWYSDVKLNQSFQQYAGGGSVNSALTTGNASASLSSSLAPVASLGATYNVSDRWSVGFSVSYIPLKTDAEITGQGTAAGTLKYKTSLTINPIVSFLSVGYKF</sequence>
<keyword evidence="2" id="KW-0732">Signal</keyword>
<reference evidence="3 4" key="1">
    <citation type="journal article" date="2024" name="Chem. Sci.">
        <title>Discovery of megapolipeptins by genome mining of a Burkholderiales bacteria collection.</title>
        <authorList>
            <person name="Paulo B.S."/>
            <person name="Recchia M.J.J."/>
            <person name="Lee S."/>
            <person name="Fergusson C.H."/>
            <person name="Romanowski S.B."/>
            <person name="Hernandez A."/>
            <person name="Krull N."/>
            <person name="Liu D.Y."/>
            <person name="Cavanagh H."/>
            <person name="Bos A."/>
            <person name="Gray C.A."/>
            <person name="Murphy B.T."/>
            <person name="Linington R.G."/>
            <person name="Eustaquio A.S."/>
        </authorList>
    </citation>
    <scope>NUCLEOTIDE SEQUENCE [LARGE SCALE GENOMIC DNA]</scope>
    <source>
        <strain evidence="3 4">RL21-008-BIB-B</strain>
    </source>
</reference>
<name>A0ABW8Z8F4_9BURK</name>
<dbReference type="Proteomes" id="UP001629214">
    <property type="component" value="Unassembled WGS sequence"/>
</dbReference>
<dbReference type="PANTHER" id="PTHR36920:SF1">
    <property type="entry name" value="OUTER MEMBRANE PROTEIN W"/>
    <property type="match status" value="1"/>
</dbReference>
<proteinExistence type="predicted"/>
<organism evidence="3 4">
    <name type="scientific">Herbaspirillum rhizosphaerae</name>
    <dbReference type="NCBI Taxonomy" id="346179"/>
    <lineage>
        <taxon>Bacteria</taxon>
        <taxon>Pseudomonadati</taxon>
        <taxon>Pseudomonadota</taxon>
        <taxon>Betaproteobacteria</taxon>
        <taxon>Burkholderiales</taxon>
        <taxon>Oxalobacteraceae</taxon>
        <taxon>Herbaspirillum</taxon>
    </lineage>
</organism>
<dbReference type="EMBL" id="JAQQFR010000008">
    <property type="protein sequence ID" value="MFL9879372.1"/>
    <property type="molecule type" value="Genomic_DNA"/>
</dbReference>